<dbReference type="InterPro" id="IPR001584">
    <property type="entry name" value="Integrase_cat-core"/>
</dbReference>
<dbReference type="PROSITE" id="PS50994">
    <property type="entry name" value="INTEGRASE"/>
    <property type="match status" value="1"/>
</dbReference>
<evidence type="ECO:0000313" key="3">
    <source>
        <dbReference type="Proteomes" id="UP001162480"/>
    </source>
</evidence>
<reference evidence="2" key="1">
    <citation type="submission" date="2023-08" db="EMBL/GenBank/DDBJ databases">
        <authorList>
            <person name="Alioto T."/>
            <person name="Alioto T."/>
            <person name="Gomez Garrido J."/>
        </authorList>
    </citation>
    <scope>NUCLEOTIDE SEQUENCE</scope>
</reference>
<evidence type="ECO:0000313" key="2">
    <source>
        <dbReference type="EMBL" id="CAI9733980.1"/>
    </source>
</evidence>
<keyword evidence="3" id="KW-1185">Reference proteome</keyword>
<dbReference type="SUPFAM" id="SSF53098">
    <property type="entry name" value="Ribonuclease H-like"/>
    <property type="match status" value="1"/>
</dbReference>
<accession>A0AA36BGG9</accession>
<sequence length="217" mass="24849">MRTWRPHDVSVSDHWQVREKIVVLKEYRLDIMNLVHNIPLAGKTKYRILQHFYWPSLFSDVASYCRSCKTCQLVGKPNATIGKAPLKPIAAVKELFSRIIIDVVGPLPRTKSGYRYLFAVLDQATGYPEAIPLKEVSATTVSDALVKLFTQFGFPEEIQSDRGSNFMSSVFQIFMYKLAIKQLPSTAYQPQAQGALERYPQVLKNMLRTYCLEHEED</sequence>
<dbReference type="Gene3D" id="1.10.340.70">
    <property type="match status" value="1"/>
</dbReference>
<dbReference type="InterPro" id="IPR050951">
    <property type="entry name" value="Retrovirus_Pol_polyprotein"/>
</dbReference>
<evidence type="ECO:0000259" key="1">
    <source>
        <dbReference type="PROSITE" id="PS50994"/>
    </source>
</evidence>
<dbReference type="EMBL" id="OX597828">
    <property type="protein sequence ID" value="CAI9733980.1"/>
    <property type="molecule type" value="Genomic_DNA"/>
</dbReference>
<dbReference type="PANTHER" id="PTHR37984:SF15">
    <property type="entry name" value="INTEGRASE CATALYTIC DOMAIN-CONTAINING PROTEIN"/>
    <property type="match status" value="1"/>
</dbReference>
<protein>
    <submittedName>
        <fullName evidence="2">DDE-type integrase/transposase/recombinase</fullName>
    </submittedName>
</protein>
<feature type="domain" description="Integrase catalytic" evidence="1">
    <location>
        <begin position="84"/>
        <end position="217"/>
    </location>
</feature>
<dbReference type="GO" id="GO:0003676">
    <property type="term" value="F:nucleic acid binding"/>
    <property type="evidence" value="ECO:0007669"/>
    <property type="project" value="InterPro"/>
</dbReference>
<gene>
    <name evidence="2" type="ORF">OCTVUL_1B013209</name>
</gene>
<dbReference type="InterPro" id="IPR012337">
    <property type="entry name" value="RNaseH-like_sf"/>
</dbReference>
<dbReference type="Proteomes" id="UP001162480">
    <property type="component" value="Chromosome 15"/>
</dbReference>
<dbReference type="Pfam" id="PF17921">
    <property type="entry name" value="Integrase_H2C2"/>
    <property type="match status" value="1"/>
</dbReference>
<dbReference type="PANTHER" id="PTHR37984">
    <property type="entry name" value="PROTEIN CBG26694"/>
    <property type="match status" value="1"/>
</dbReference>
<dbReference type="InterPro" id="IPR036397">
    <property type="entry name" value="RNaseH_sf"/>
</dbReference>
<dbReference type="AlphaFoldDB" id="A0AA36BGG9"/>
<dbReference type="GO" id="GO:0015074">
    <property type="term" value="P:DNA integration"/>
    <property type="evidence" value="ECO:0007669"/>
    <property type="project" value="InterPro"/>
</dbReference>
<dbReference type="InterPro" id="IPR041588">
    <property type="entry name" value="Integrase_H2C2"/>
</dbReference>
<proteinExistence type="predicted"/>
<dbReference type="Gene3D" id="3.30.420.10">
    <property type="entry name" value="Ribonuclease H-like superfamily/Ribonuclease H"/>
    <property type="match status" value="1"/>
</dbReference>
<dbReference type="Pfam" id="PF00665">
    <property type="entry name" value="rve"/>
    <property type="match status" value="1"/>
</dbReference>
<name>A0AA36BGG9_OCTVU</name>
<organism evidence="2 3">
    <name type="scientific">Octopus vulgaris</name>
    <name type="common">Common octopus</name>
    <dbReference type="NCBI Taxonomy" id="6645"/>
    <lineage>
        <taxon>Eukaryota</taxon>
        <taxon>Metazoa</taxon>
        <taxon>Spiralia</taxon>
        <taxon>Lophotrochozoa</taxon>
        <taxon>Mollusca</taxon>
        <taxon>Cephalopoda</taxon>
        <taxon>Coleoidea</taxon>
        <taxon>Octopodiformes</taxon>
        <taxon>Octopoda</taxon>
        <taxon>Incirrata</taxon>
        <taxon>Octopodidae</taxon>
        <taxon>Octopus</taxon>
    </lineage>
</organism>